<evidence type="ECO:0000313" key="2">
    <source>
        <dbReference type="Proteomes" id="UP001430290"/>
    </source>
</evidence>
<keyword evidence="2" id="KW-1185">Reference proteome</keyword>
<comment type="caution">
    <text evidence="1">The sequence shown here is derived from an EMBL/GenBank/DDBJ whole genome shotgun (WGS) entry which is preliminary data.</text>
</comment>
<gene>
    <name evidence="1" type="ORF">K7B09_12780</name>
</gene>
<proteinExistence type="predicted"/>
<dbReference type="EMBL" id="JAIQDJ010000024">
    <property type="protein sequence ID" value="MBZ4187196.1"/>
    <property type="molecule type" value="Genomic_DNA"/>
</dbReference>
<evidence type="ECO:0000313" key="1">
    <source>
        <dbReference type="EMBL" id="MBZ4187196.1"/>
    </source>
</evidence>
<organism evidence="1 2">
    <name type="scientific">Thermomonas beijingensis</name>
    <dbReference type="NCBI Taxonomy" id="2872701"/>
    <lineage>
        <taxon>Bacteria</taxon>
        <taxon>Pseudomonadati</taxon>
        <taxon>Pseudomonadota</taxon>
        <taxon>Gammaproteobacteria</taxon>
        <taxon>Lysobacterales</taxon>
        <taxon>Lysobacteraceae</taxon>
        <taxon>Thermomonas</taxon>
    </lineage>
</organism>
<dbReference type="Proteomes" id="UP001430290">
    <property type="component" value="Unassembled WGS sequence"/>
</dbReference>
<protein>
    <submittedName>
        <fullName evidence="1">Uncharacterized protein</fullName>
    </submittedName>
</protein>
<name>A0ABS7TH38_9GAMM</name>
<accession>A0ABS7TH38</accession>
<reference evidence="1" key="1">
    <citation type="submission" date="2021-09" db="EMBL/GenBank/DDBJ databases">
        <authorList>
            <person name="Wu T."/>
            <person name="Guo S.Z."/>
        </authorList>
    </citation>
    <scope>NUCLEOTIDE SEQUENCE</scope>
    <source>
        <strain evidence="1">RSS-23</strain>
    </source>
</reference>
<sequence>MHDKMTICSIVQLTETGVEQWIDFTGEITRRFAEVSQRQMEAGLRKKLIELGWTPPGAMDDVLKAARDVVRWDWSDNDEDCVDDIERLRKAVNAV</sequence>
<dbReference type="RefSeq" id="WP_223629863.1">
    <property type="nucleotide sequence ID" value="NZ_JAIQDJ010000024.1"/>
</dbReference>